<gene>
    <name evidence="1" type="ORF">A2946_02495</name>
</gene>
<dbReference type="AlphaFoldDB" id="A0A1G2CNJ8"/>
<reference evidence="1 2" key="1">
    <citation type="journal article" date="2016" name="Nat. Commun.">
        <title>Thousands of microbial genomes shed light on interconnected biogeochemical processes in an aquifer system.</title>
        <authorList>
            <person name="Anantharaman K."/>
            <person name="Brown C.T."/>
            <person name="Hug L.A."/>
            <person name="Sharon I."/>
            <person name="Castelle C.J."/>
            <person name="Probst A.J."/>
            <person name="Thomas B.C."/>
            <person name="Singh A."/>
            <person name="Wilkins M.J."/>
            <person name="Karaoz U."/>
            <person name="Brodie E.L."/>
            <person name="Williams K.H."/>
            <person name="Hubbard S.S."/>
            <person name="Banfield J.F."/>
        </authorList>
    </citation>
    <scope>NUCLEOTIDE SEQUENCE [LARGE SCALE GENOMIC DNA]</scope>
</reference>
<evidence type="ECO:0000313" key="2">
    <source>
        <dbReference type="Proteomes" id="UP000178348"/>
    </source>
</evidence>
<accession>A0A1G2CNJ8</accession>
<evidence type="ECO:0000313" key="1">
    <source>
        <dbReference type="EMBL" id="OGZ02340.1"/>
    </source>
</evidence>
<dbReference type="EMBL" id="MHLB01000016">
    <property type="protein sequence ID" value="OGZ02340.1"/>
    <property type="molecule type" value="Genomic_DNA"/>
</dbReference>
<name>A0A1G2CNJ8_9BACT</name>
<proteinExistence type="predicted"/>
<sequence length="61" mass="6593">MVRLRADISPEHPQVVLCRSANGNRSCGVPIAVLHRIEQAVDRMEVPDAPEDSRAEGATTA</sequence>
<dbReference type="Proteomes" id="UP000178348">
    <property type="component" value="Unassembled WGS sequence"/>
</dbReference>
<organism evidence="1 2">
    <name type="scientific">Candidatus Liptonbacteria bacterium RIFCSPLOWO2_01_FULL_53_13</name>
    <dbReference type="NCBI Taxonomy" id="1798651"/>
    <lineage>
        <taxon>Bacteria</taxon>
        <taxon>Candidatus Liptoniibacteriota</taxon>
    </lineage>
</organism>
<protein>
    <submittedName>
        <fullName evidence="1">Uncharacterized protein</fullName>
    </submittedName>
</protein>
<comment type="caution">
    <text evidence="1">The sequence shown here is derived from an EMBL/GenBank/DDBJ whole genome shotgun (WGS) entry which is preliminary data.</text>
</comment>